<feature type="compositionally biased region" description="Pro residues" evidence="4">
    <location>
        <begin position="116"/>
        <end position="132"/>
    </location>
</feature>
<feature type="region of interest" description="Disordered" evidence="4">
    <location>
        <begin position="557"/>
        <end position="579"/>
    </location>
</feature>
<evidence type="ECO:0000256" key="2">
    <source>
        <dbReference type="ARBA" id="ARBA00023242"/>
    </source>
</evidence>
<evidence type="ECO:0000313" key="7">
    <source>
        <dbReference type="Proteomes" id="UP000078237"/>
    </source>
</evidence>
<sequence length="579" mass="65061">MDHTTPPSPAPAKAEVLPAGFNDLLQHNAAASYPCETVHTEPVHAHSQLTSRYGTPAPQPHQTQGFDTSIAYQQRGGGDQLVRNCRILAVVRAANADLQPGYHQQAVYTQDNSPYGPIPEPYSTPATSPPTPSRGSDIMVARSGSMARNDICANALAPRSGRIEKAAPKKKKERAKPARNVPVLDKPMSELTKESLIPVVDIEQYVNRSSEVRRQEVETGKNPGRVKRPMNAFMLYRKAYQQRAKEWASQHNHQVVSRVCGLSWPLEPEHIRQQFKSWADIERDNHQKAHPNYKFTPTKPHKPTKFDEKLDYHSDGSDLEDYDWTGRSGARMRSATHTPHDEADYLHSQAVYAVTHPLPHQLAGMHGLGMMQQRSALDFNPGKLMTAGFDHRELSGQYYETHMDNPQQRHLHPGMVEDALMRKTSSPSMAFQQPHTGQHPHHELGQFQTQGQGVRLSEHSQHSHQQHQQHHPHASHYEHRIDPSLLPHEEALFDSSNYSSSIPNLFDGGLGAAQQAWQPAQLTGNEPESQFSHAFLGLDETLSLEQHTQYLRGADEWQIEPLPDTTQFDTSWAEPKAES</sequence>
<evidence type="ECO:0000256" key="1">
    <source>
        <dbReference type="ARBA" id="ARBA00023125"/>
    </source>
</evidence>
<dbReference type="PROSITE" id="PS50118">
    <property type="entry name" value="HMG_BOX_2"/>
    <property type="match status" value="1"/>
</dbReference>
<dbReference type="PANTHER" id="PTHR45789:SF2">
    <property type="entry name" value="FI18025P1"/>
    <property type="match status" value="1"/>
</dbReference>
<evidence type="ECO:0000256" key="3">
    <source>
        <dbReference type="PROSITE-ProRule" id="PRU00267"/>
    </source>
</evidence>
<feature type="compositionally biased region" description="Basic residues" evidence="4">
    <location>
        <begin position="462"/>
        <end position="474"/>
    </location>
</feature>
<feature type="region of interest" description="Disordered" evidence="4">
    <location>
        <begin position="424"/>
        <end position="477"/>
    </location>
</feature>
<dbReference type="STRING" id="100816.A0A175WDW0"/>
<dbReference type="AlphaFoldDB" id="A0A175WDW0"/>
<dbReference type="Pfam" id="PF00505">
    <property type="entry name" value="HMG_box"/>
    <property type="match status" value="1"/>
</dbReference>
<dbReference type="Gene3D" id="1.10.30.10">
    <property type="entry name" value="High mobility group box domain"/>
    <property type="match status" value="1"/>
</dbReference>
<dbReference type="CDD" id="cd01389">
    <property type="entry name" value="HMG-box_ROX1-like"/>
    <property type="match status" value="1"/>
</dbReference>
<dbReference type="SUPFAM" id="SSF47095">
    <property type="entry name" value="HMG-box"/>
    <property type="match status" value="1"/>
</dbReference>
<dbReference type="VEuPathDB" id="FungiDB:MMYC01_201016"/>
<comment type="caution">
    <text evidence="6">The sequence shown here is derived from an EMBL/GenBank/DDBJ whole genome shotgun (WGS) entry which is preliminary data.</text>
</comment>
<feature type="region of interest" description="Disordered" evidence="4">
    <location>
        <begin position="159"/>
        <end position="178"/>
    </location>
</feature>
<dbReference type="GO" id="GO:0000981">
    <property type="term" value="F:DNA-binding transcription factor activity, RNA polymerase II-specific"/>
    <property type="evidence" value="ECO:0007669"/>
    <property type="project" value="TreeGrafter"/>
</dbReference>
<name>A0A175WDW0_9PEZI</name>
<evidence type="ECO:0000259" key="5">
    <source>
        <dbReference type="PROSITE" id="PS50118"/>
    </source>
</evidence>
<evidence type="ECO:0000256" key="4">
    <source>
        <dbReference type="SAM" id="MobiDB-lite"/>
    </source>
</evidence>
<organism evidence="6 7">
    <name type="scientific">Madurella mycetomatis</name>
    <dbReference type="NCBI Taxonomy" id="100816"/>
    <lineage>
        <taxon>Eukaryota</taxon>
        <taxon>Fungi</taxon>
        <taxon>Dikarya</taxon>
        <taxon>Ascomycota</taxon>
        <taxon>Pezizomycotina</taxon>
        <taxon>Sordariomycetes</taxon>
        <taxon>Sordariomycetidae</taxon>
        <taxon>Sordariales</taxon>
        <taxon>Sordariales incertae sedis</taxon>
        <taxon>Madurella</taxon>
    </lineage>
</organism>
<feature type="compositionally biased region" description="Polar residues" evidence="4">
    <location>
        <begin position="424"/>
        <end position="436"/>
    </location>
</feature>
<accession>A0A175WDW0</accession>
<dbReference type="PANTHER" id="PTHR45789">
    <property type="entry name" value="FI18025P1"/>
    <property type="match status" value="1"/>
</dbReference>
<dbReference type="GO" id="GO:0000978">
    <property type="term" value="F:RNA polymerase II cis-regulatory region sequence-specific DNA binding"/>
    <property type="evidence" value="ECO:0007669"/>
    <property type="project" value="TreeGrafter"/>
</dbReference>
<dbReference type="Proteomes" id="UP000078237">
    <property type="component" value="Unassembled WGS sequence"/>
</dbReference>
<dbReference type="InterPro" id="IPR051356">
    <property type="entry name" value="SOX/SOX-like_TF"/>
</dbReference>
<feature type="domain" description="HMG box" evidence="5">
    <location>
        <begin position="226"/>
        <end position="294"/>
    </location>
</feature>
<dbReference type="EMBL" id="LCTW02000029">
    <property type="protein sequence ID" value="KXX81689.1"/>
    <property type="molecule type" value="Genomic_DNA"/>
</dbReference>
<reference evidence="6 7" key="1">
    <citation type="journal article" date="2016" name="Genome Announc.">
        <title>Genome Sequence of Madurella mycetomatis mm55, Isolated from a Human Mycetoma Case in Sudan.</title>
        <authorList>
            <person name="Smit S."/>
            <person name="Derks M.F."/>
            <person name="Bervoets S."/>
            <person name="Fahal A."/>
            <person name="van Leeuwen W."/>
            <person name="van Belkum A."/>
            <person name="van de Sande W.W."/>
        </authorList>
    </citation>
    <scope>NUCLEOTIDE SEQUENCE [LARGE SCALE GENOMIC DNA]</scope>
    <source>
        <strain evidence="7">mm55</strain>
    </source>
</reference>
<keyword evidence="2 3" id="KW-0539">Nucleus</keyword>
<dbReference type="OrthoDB" id="2307332at2759"/>
<feature type="region of interest" description="Disordered" evidence="4">
    <location>
        <begin position="108"/>
        <end position="136"/>
    </location>
</feature>
<dbReference type="GO" id="GO:0005634">
    <property type="term" value="C:nucleus"/>
    <property type="evidence" value="ECO:0007669"/>
    <property type="project" value="UniProtKB-UniRule"/>
</dbReference>
<keyword evidence="7" id="KW-1185">Reference proteome</keyword>
<evidence type="ECO:0000313" key="6">
    <source>
        <dbReference type="EMBL" id="KXX81689.1"/>
    </source>
</evidence>
<proteinExistence type="predicted"/>
<dbReference type="InterPro" id="IPR036910">
    <property type="entry name" value="HMG_box_dom_sf"/>
</dbReference>
<protein>
    <submittedName>
        <fullName evidence="6">Transcription factor ste11</fullName>
    </submittedName>
</protein>
<gene>
    <name evidence="6" type="ORF">MMYC01_201016</name>
</gene>
<dbReference type="InterPro" id="IPR009071">
    <property type="entry name" value="HMG_box_dom"/>
</dbReference>
<dbReference type="SMART" id="SM00398">
    <property type="entry name" value="HMG"/>
    <property type="match status" value="1"/>
</dbReference>
<feature type="DNA-binding region" description="HMG box" evidence="3">
    <location>
        <begin position="226"/>
        <end position="294"/>
    </location>
</feature>
<keyword evidence="1 3" id="KW-0238">DNA-binding</keyword>
<feature type="region of interest" description="Disordered" evidence="4">
    <location>
        <begin position="288"/>
        <end position="307"/>
    </location>
</feature>